<reference evidence="3" key="1">
    <citation type="submission" date="2016-06" db="UniProtKB">
        <authorList>
            <consortium name="WormBaseParasite"/>
        </authorList>
    </citation>
    <scope>IDENTIFICATION</scope>
</reference>
<proteinExistence type="predicted"/>
<name>A0A183L1J5_9TREM</name>
<dbReference type="Proteomes" id="UP000279833">
    <property type="component" value="Unassembled WGS sequence"/>
</dbReference>
<keyword evidence="2" id="KW-1185">Reference proteome</keyword>
<protein>
    <submittedName>
        <fullName evidence="3">Secreted protein</fullName>
    </submittedName>
</protein>
<evidence type="ECO:0000313" key="2">
    <source>
        <dbReference type="Proteomes" id="UP000279833"/>
    </source>
</evidence>
<evidence type="ECO:0000313" key="3">
    <source>
        <dbReference type="WBParaSite" id="SCUD_0002119801-mRNA-1"/>
    </source>
</evidence>
<organism evidence="3">
    <name type="scientific">Schistosoma curassoni</name>
    <dbReference type="NCBI Taxonomy" id="6186"/>
    <lineage>
        <taxon>Eukaryota</taxon>
        <taxon>Metazoa</taxon>
        <taxon>Spiralia</taxon>
        <taxon>Lophotrochozoa</taxon>
        <taxon>Platyhelminthes</taxon>
        <taxon>Trematoda</taxon>
        <taxon>Digenea</taxon>
        <taxon>Strigeidida</taxon>
        <taxon>Schistosomatoidea</taxon>
        <taxon>Schistosomatidae</taxon>
        <taxon>Schistosoma</taxon>
    </lineage>
</organism>
<sequence>MSPSLISLLNIVNSLSDSTIQPILESEVSVLCNPLIPDLANLASTSAQLTSFAFLLSSTPE</sequence>
<reference evidence="1 2" key="2">
    <citation type="submission" date="2018-11" db="EMBL/GenBank/DDBJ databases">
        <authorList>
            <consortium name="Pathogen Informatics"/>
        </authorList>
    </citation>
    <scope>NUCLEOTIDE SEQUENCE [LARGE SCALE GENOMIC DNA]</scope>
    <source>
        <strain evidence="1">Dakar</strain>
        <strain evidence="2">Dakar, Senegal</strain>
    </source>
</reference>
<dbReference type="EMBL" id="UZAK01046010">
    <property type="protein sequence ID" value="VDP74668.1"/>
    <property type="molecule type" value="Genomic_DNA"/>
</dbReference>
<evidence type="ECO:0000313" key="1">
    <source>
        <dbReference type="EMBL" id="VDP74668.1"/>
    </source>
</evidence>
<dbReference type="AlphaFoldDB" id="A0A183L1J5"/>
<dbReference type="WBParaSite" id="SCUD_0002119801-mRNA-1">
    <property type="protein sequence ID" value="SCUD_0002119801-mRNA-1"/>
    <property type="gene ID" value="SCUD_0002119801"/>
</dbReference>
<gene>
    <name evidence="1" type="ORF">SCUD_LOCUS21195</name>
</gene>
<accession>A0A183L1J5</accession>